<evidence type="ECO:0000313" key="1">
    <source>
        <dbReference type="EMBL" id="KAI5666836.1"/>
    </source>
</evidence>
<sequence>MEAQLLIHCNEGTSGCSHSNLDPMKRSKQHWEYGNFSPYALLYEHNSYDCYEGNRLGTRNGHSERTYKRVLRNQVGNEGNLLNMDGRFYKKKRRRMGSQPIKTWSLMKQTLRNRFGVENNERQGQGQSEVKFMKPSKDEESPKVKELSQGKIDEILKIYFEKETPKREPSCIMSEKIEIKEKKEWKKKRD</sequence>
<reference evidence="2" key="1">
    <citation type="journal article" date="2023" name="Nat. Plants">
        <title>Single-cell RNA sequencing provides a high-resolution roadmap for understanding the multicellular compartmentation of specialized metabolism.</title>
        <authorList>
            <person name="Sun S."/>
            <person name="Shen X."/>
            <person name="Li Y."/>
            <person name="Li Y."/>
            <person name="Wang S."/>
            <person name="Li R."/>
            <person name="Zhang H."/>
            <person name="Shen G."/>
            <person name="Guo B."/>
            <person name="Wei J."/>
            <person name="Xu J."/>
            <person name="St-Pierre B."/>
            <person name="Chen S."/>
            <person name="Sun C."/>
        </authorList>
    </citation>
    <scope>NUCLEOTIDE SEQUENCE [LARGE SCALE GENOMIC DNA]</scope>
</reference>
<organism evidence="1 2">
    <name type="scientific">Catharanthus roseus</name>
    <name type="common">Madagascar periwinkle</name>
    <name type="synonym">Vinca rosea</name>
    <dbReference type="NCBI Taxonomy" id="4058"/>
    <lineage>
        <taxon>Eukaryota</taxon>
        <taxon>Viridiplantae</taxon>
        <taxon>Streptophyta</taxon>
        <taxon>Embryophyta</taxon>
        <taxon>Tracheophyta</taxon>
        <taxon>Spermatophyta</taxon>
        <taxon>Magnoliopsida</taxon>
        <taxon>eudicotyledons</taxon>
        <taxon>Gunneridae</taxon>
        <taxon>Pentapetalae</taxon>
        <taxon>asterids</taxon>
        <taxon>lamiids</taxon>
        <taxon>Gentianales</taxon>
        <taxon>Apocynaceae</taxon>
        <taxon>Rauvolfioideae</taxon>
        <taxon>Vinceae</taxon>
        <taxon>Catharanthinae</taxon>
        <taxon>Catharanthus</taxon>
    </lineage>
</organism>
<proteinExistence type="predicted"/>
<keyword evidence="2" id="KW-1185">Reference proteome</keyword>
<comment type="caution">
    <text evidence="1">The sequence shown here is derived from an EMBL/GenBank/DDBJ whole genome shotgun (WGS) entry which is preliminary data.</text>
</comment>
<evidence type="ECO:0000313" key="2">
    <source>
        <dbReference type="Proteomes" id="UP001060085"/>
    </source>
</evidence>
<protein>
    <submittedName>
        <fullName evidence="1">Uncharacterized protein</fullName>
    </submittedName>
</protein>
<name>A0ACC0B2H3_CATRO</name>
<accession>A0ACC0B2H3</accession>
<dbReference type="EMBL" id="CM044704">
    <property type="protein sequence ID" value="KAI5666836.1"/>
    <property type="molecule type" value="Genomic_DNA"/>
</dbReference>
<gene>
    <name evidence="1" type="ORF">M9H77_16689</name>
</gene>
<dbReference type="Proteomes" id="UP001060085">
    <property type="component" value="Linkage Group LG04"/>
</dbReference>